<feature type="domain" description="TonB-dependent receptor-like beta-barrel" evidence="11">
    <location>
        <begin position="592"/>
        <end position="849"/>
    </location>
</feature>
<organism evidence="13 14">
    <name type="scientific">Fusobacterium necrophorum subsp. funduliforme Fnf 1007</name>
    <dbReference type="NCBI Taxonomy" id="1161424"/>
    <lineage>
        <taxon>Bacteria</taxon>
        <taxon>Fusobacteriati</taxon>
        <taxon>Fusobacteriota</taxon>
        <taxon>Fusobacteriia</taxon>
        <taxon>Fusobacteriales</taxon>
        <taxon>Fusobacteriaceae</taxon>
        <taxon>Fusobacterium</taxon>
    </lineage>
</organism>
<keyword evidence="3 9" id="KW-1134">Transmembrane beta strand</keyword>
<dbReference type="InterPro" id="IPR000531">
    <property type="entry name" value="Beta-barrel_TonB"/>
</dbReference>
<proteinExistence type="inferred from homology"/>
<keyword evidence="4 9" id="KW-0812">Transmembrane</keyword>
<evidence type="ECO:0000256" key="7">
    <source>
        <dbReference type="ARBA" id="ARBA00023136"/>
    </source>
</evidence>
<protein>
    <submittedName>
        <fullName evidence="13">TonB-dependent receptor</fullName>
    </submittedName>
</protein>
<dbReference type="EMBL" id="ALKK01000083">
    <property type="protein sequence ID" value="EJU15303.1"/>
    <property type="molecule type" value="Genomic_DNA"/>
</dbReference>
<name>A0AAN3VTT5_9FUSO</name>
<keyword evidence="8 9" id="KW-0998">Cell outer membrane</keyword>
<dbReference type="GO" id="GO:0015344">
    <property type="term" value="F:siderophore uptake transmembrane transporter activity"/>
    <property type="evidence" value="ECO:0007669"/>
    <property type="project" value="TreeGrafter"/>
</dbReference>
<dbReference type="AlphaFoldDB" id="A0AAN3VTT5"/>
<keyword evidence="5" id="KW-0732">Signal</keyword>
<accession>A0AAN3VTT5</accession>
<comment type="subcellular location">
    <subcellularLocation>
        <location evidence="1 9">Cell outer membrane</location>
        <topology evidence="1 9">Multi-pass membrane protein</topology>
    </subcellularLocation>
</comment>
<keyword evidence="6 10" id="KW-0798">TonB box</keyword>
<evidence type="ECO:0000256" key="3">
    <source>
        <dbReference type="ARBA" id="ARBA00022452"/>
    </source>
</evidence>
<reference evidence="13 14" key="1">
    <citation type="submission" date="2012-07" db="EMBL/GenBank/DDBJ databases">
        <authorList>
            <person name="Durkin A.S."/>
            <person name="McCorrison J."/>
            <person name="Torralba M."/>
            <person name="Gillis M."/>
            <person name="Methe B."/>
            <person name="Sutton G."/>
            <person name="Nelson K.E."/>
        </authorList>
    </citation>
    <scope>NUCLEOTIDE SEQUENCE [LARGE SCALE GENOMIC DNA]</scope>
    <source>
        <strain evidence="13 14">Fnf 1007</strain>
    </source>
</reference>
<dbReference type="InterPro" id="IPR012910">
    <property type="entry name" value="Plug_dom"/>
</dbReference>
<feature type="domain" description="TonB-dependent receptor-like beta-barrel" evidence="11">
    <location>
        <begin position="974"/>
        <end position="1058"/>
    </location>
</feature>
<keyword evidence="2 9" id="KW-0813">Transport</keyword>
<sequence length="1088" mass="124769">MKIKTLKKQYFLKEYIMYKKQKEEGVMKKEMILTWLCLASLQAIAATQEVELKPTKIRGGATYNGSVLSGERKNTLIITDKDIEKKQYKNITEIFEDSPLTIVTHTPAGPVVALRGSGEKTLMRVKVLVDGNSMTSIDESMGVIPFNSIPAGSIKRIEIIPGGGITLYGSGSSSGVINIVTKMGELKNYGSVSVSTGSFDTYKAEITKGIRINRYLFSNLSLEAKKGKGYRDREQDKRINALLGLNINFHPKHRMKIQGSHFQEDAEGTNELYLTELQKNRRGAGDSFSTIDSKRTALSIDYEYSPTENWTLTANVNQSKFTRDIRQDSHPYLTFLPSIDLSFYGVPQGYTAEMVSVNTPMELKGNMEEKIKGARIKSEYRYAEQKGKFMFGAEHSEHSLHRDMNMEVKPFHPFNSMAFLIHKEDDKIFTEERLKESHELLNLTSGAIVDFVFSPEVLPELNQEKFKKQFLQFIYDRATEEEKKDYDAHPEKGPMAFPHTYFGNIGRAGYLLGELKISDFFTLIEKDEKKGINTISTVAEEYIDKFGNKRIRFVNKHEFMIVNPETKIKEIIHFLKKGDADPDLRVNTLVQSKIDVKKKTDSFYLHNSYPLTEKLTVNAGLRYEKAKYHGNRETQTIQRIIGNADKKETQEAVNLYISVSDVEYLKKDPRINWSPGANPETQAKLKELKETGSTQIVMSQLFRKEKREEENLGGEIGFDYKINDSDLAYVKYERAFNSPLPNQLTNKTYDPIHKVKTYWESDLKTEKMDNFEIGIRGAWNEHITYGLAGFLSTTYDEIVSVVKDGNSHMSREWRFINLDKTRRMGIELQSEQVFDKWRLRQSLTYVDPKVLSNDYKKQVARIAQEQSDAMIDSHEKVMTLLYPRSLETAAWKGKIPEAEFQKLKPQIMALTDHGLEGKISQVEMNAQLEKLLESLPNLAKKEIKETVKARFTDRDIYKERVEKQFREQYRTEGGSFIKKGDRIPLAPKIKATFGADYQFTNHLKMGTNVTYVGNYMTAEPSKGYEIVQVKVPSHLLTDFYGSYEFDSGFSIKFGINNVFNHKYYLRQDSRTATPAPGRTYSAGFSYRF</sequence>
<dbReference type="GO" id="GO:0009279">
    <property type="term" value="C:cell outer membrane"/>
    <property type="evidence" value="ECO:0007669"/>
    <property type="project" value="UniProtKB-SubCell"/>
</dbReference>
<evidence type="ECO:0000259" key="11">
    <source>
        <dbReference type="Pfam" id="PF00593"/>
    </source>
</evidence>
<dbReference type="Gene3D" id="2.170.130.10">
    <property type="entry name" value="TonB-dependent receptor, plug domain"/>
    <property type="match status" value="1"/>
</dbReference>
<dbReference type="Pfam" id="PF00593">
    <property type="entry name" value="TonB_dep_Rec_b-barrel"/>
    <property type="match status" value="2"/>
</dbReference>
<feature type="domain" description="TonB-dependent receptor plug" evidence="12">
    <location>
        <begin position="76"/>
        <end position="176"/>
    </location>
</feature>
<keyword evidence="7 9" id="KW-0472">Membrane</keyword>
<evidence type="ECO:0000256" key="5">
    <source>
        <dbReference type="ARBA" id="ARBA00022729"/>
    </source>
</evidence>
<evidence type="ECO:0000256" key="2">
    <source>
        <dbReference type="ARBA" id="ARBA00022448"/>
    </source>
</evidence>
<evidence type="ECO:0000256" key="1">
    <source>
        <dbReference type="ARBA" id="ARBA00004571"/>
    </source>
</evidence>
<dbReference type="InterPro" id="IPR039426">
    <property type="entry name" value="TonB-dep_rcpt-like"/>
</dbReference>
<dbReference type="PROSITE" id="PS01156">
    <property type="entry name" value="TONB_DEPENDENT_REC_2"/>
    <property type="match status" value="1"/>
</dbReference>
<evidence type="ECO:0000313" key="13">
    <source>
        <dbReference type="EMBL" id="EJU15303.1"/>
    </source>
</evidence>
<evidence type="ECO:0000256" key="9">
    <source>
        <dbReference type="PROSITE-ProRule" id="PRU01360"/>
    </source>
</evidence>
<dbReference type="InterPro" id="IPR037066">
    <property type="entry name" value="Plug_dom_sf"/>
</dbReference>
<dbReference type="GO" id="GO:0044718">
    <property type="term" value="P:siderophore transmembrane transport"/>
    <property type="evidence" value="ECO:0007669"/>
    <property type="project" value="TreeGrafter"/>
</dbReference>
<dbReference type="Gene3D" id="2.40.170.20">
    <property type="entry name" value="TonB-dependent receptor, beta-barrel domain"/>
    <property type="match status" value="2"/>
</dbReference>
<dbReference type="InterPro" id="IPR010917">
    <property type="entry name" value="TonB_rcpt_CS"/>
</dbReference>
<evidence type="ECO:0000256" key="10">
    <source>
        <dbReference type="RuleBase" id="RU003357"/>
    </source>
</evidence>
<evidence type="ECO:0000256" key="8">
    <source>
        <dbReference type="ARBA" id="ARBA00023237"/>
    </source>
</evidence>
<evidence type="ECO:0000256" key="4">
    <source>
        <dbReference type="ARBA" id="ARBA00022692"/>
    </source>
</evidence>
<evidence type="ECO:0000259" key="12">
    <source>
        <dbReference type="Pfam" id="PF07715"/>
    </source>
</evidence>
<keyword evidence="13" id="KW-0675">Receptor</keyword>
<dbReference type="SUPFAM" id="SSF56935">
    <property type="entry name" value="Porins"/>
    <property type="match status" value="1"/>
</dbReference>
<dbReference type="Proteomes" id="UP000003120">
    <property type="component" value="Unassembled WGS sequence"/>
</dbReference>
<comment type="similarity">
    <text evidence="9 10">Belongs to the TonB-dependent receptor family.</text>
</comment>
<dbReference type="InterPro" id="IPR036942">
    <property type="entry name" value="Beta-barrel_TonB_sf"/>
</dbReference>
<dbReference type="PANTHER" id="PTHR30069:SF27">
    <property type="entry name" value="BLL4766 PROTEIN"/>
    <property type="match status" value="1"/>
</dbReference>
<evidence type="ECO:0000256" key="6">
    <source>
        <dbReference type="ARBA" id="ARBA00023077"/>
    </source>
</evidence>
<dbReference type="PROSITE" id="PS52016">
    <property type="entry name" value="TONB_DEPENDENT_REC_3"/>
    <property type="match status" value="1"/>
</dbReference>
<dbReference type="Pfam" id="PF07715">
    <property type="entry name" value="Plug"/>
    <property type="match status" value="1"/>
</dbReference>
<dbReference type="PANTHER" id="PTHR30069">
    <property type="entry name" value="TONB-DEPENDENT OUTER MEMBRANE RECEPTOR"/>
    <property type="match status" value="1"/>
</dbReference>
<gene>
    <name evidence="13" type="ORF">HMPREF1127_0233</name>
</gene>
<comment type="caution">
    <text evidence="13">The sequence shown here is derived from an EMBL/GenBank/DDBJ whole genome shotgun (WGS) entry which is preliminary data.</text>
</comment>
<evidence type="ECO:0000313" key="14">
    <source>
        <dbReference type="Proteomes" id="UP000003120"/>
    </source>
</evidence>